<name>A0A1L7DS95_9CAUD</name>
<organism evidence="1 2">
    <name type="scientific">Ralstonia phage phiAp1</name>
    <dbReference type="NCBI Taxonomy" id="2783867"/>
    <lineage>
        <taxon>Viruses</taxon>
        <taxon>Duplodnaviria</taxon>
        <taxon>Heunggongvirae</taxon>
        <taxon>Uroviricota</taxon>
        <taxon>Caudoviricetes</taxon>
        <taxon>Autographivirales</taxon>
        <taxon>Autoscriptoviridae</taxon>
        <taxon>Ayakvirus</taxon>
        <taxon>Ayakvirus Ap1</taxon>
    </lineage>
</organism>
<proteinExistence type="predicted"/>
<evidence type="ECO:0000313" key="2">
    <source>
        <dbReference type="Proteomes" id="UP000221958"/>
    </source>
</evidence>
<protein>
    <submittedName>
        <fullName evidence="1">Uncharacterized protein</fullName>
    </submittedName>
</protein>
<reference evidence="2" key="1">
    <citation type="submission" date="2016-11" db="EMBL/GenBank/DDBJ databases">
        <authorList>
            <person name="Xavier A.S."/>
            <person name="Silva F.P."/>
            <person name="Vidigal P.M.P."/>
            <person name="Lima T.T.M."/>
            <person name="Souza F.O."/>
            <person name="Alfenas-Zerbini P."/>
        </authorList>
    </citation>
    <scope>NUCLEOTIDE SEQUENCE [LARGE SCALE GENOMIC DNA]</scope>
</reference>
<gene>
    <name evidence="1" type="ORF">phiAp1_14</name>
</gene>
<accession>A0A1L7DS95</accession>
<keyword evidence="2" id="KW-1185">Reference proteome</keyword>
<dbReference type="EMBL" id="KY117485">
    <property type="protein sequence ID" value="APU03155.1"/>
    <property type="molecule type" value="Genomic_DNA"/>
</dbReference>
<evidence type="ECO:0000313" key="1">
    <source>
        <dbReference type="EMBL" id="APU03155.1"/>
    </source>
</evidence>
<sequence>MSLTLYASHALDKTQSLLATLRTIVQRARFGLLSHASAKLRQELTDIVHAAVDATGKADNRYWAAIDEAHASRDAAHANIQQWSKQERSRVTQHLSKINEHLNTESI</sequence>
<dbReference type="Proteomes" id="UP000221958">
    <property type="component" value="Segment"/>
</dbReference>